<dbReference type="GO" id="GO:0046933">
    <property type="term" value="F:proton-transporting ATP synthase activity, rotational mechanism"/>
    <property type="evidence" value="ECO:0007669"/>
    <property type="project" value="TreeGrafter"/>
</dbReference>
<keyword evidence="3" id="KW-1185">Reference proteome</keyword>
<comment type="caution">
    <text evidence="2">The sequence shown here is derived from an EMBL/GenBank/DDBJ whole genome shotgun (WGS) entry which is preliminary data.</text>
</comment>
<feature type="region of interest" description="Disordered" evidence="1">
    <location>
        <begin position="89"/>
        <end position="111"/>
    </location>
</feature>
<evidence type="ECO:0000313" key="2">
    <source>
        <dbReference type="EMBL" id="PSR82599.1"/>
    </source>
</evidence>
<organism evidence="2 3">
    <name type="scientific">Hermanssonia centrifuga</name>
    <dbReference type="NCBI Taxonomy" id="98765"/>
    <lineage>
        <taxon>Eukaryota</taxon>
        <taxon>Fungi</taxon>
        <taxon>Dikarya</taxon>
        <taxon>Basidiomycota</taxon>
        <taxon>Agaricomycotina</taxon>
        <taxon>Agaricomycetes</taxon>
        <taxon>Polyporales</taxon>
        <taxon>Meruliaceae</taxon>
        <taxon>Hermanssonia</taxon>
    </lineage>
</organism>
<accession>A0A2R6P0M4</accession>
<protein>
    <submittedName>
        <fullName evidence="2">Uncharacterized protein</fullName>
    </submittedName>
</protein>
<dbReference type="Pfam" id="PF04911">
    <property type="entry name" value="ATP-synt_J"/>
    <property type="match status" value="1"/>
</dbReference>
<dbReference type="InterPro" id="IPR006995">
    <property type="entry name" value="ATP_synth_F0_jsu"/>
</dbReference>
<dbReference type="OrthoDB" id="5520611at2759"/>
<proteinExistence type="predicted"/>
<dbReference type="PANTHER" id="PTHR28060:SF1">
    <property type="entry name" value="ATP SYNTHASE SUBUNIT J, MITOCHONDRIAL"/>
    <property type="match status" value="1"/>
</dbReference>
<name>A0A2R6P0M4_9APHY</name>
<dbReference type="AlphaFoldDB" id="A0A2R6P0M4"/>
<reference evidence="2 3" key="1">
    <citation type="submission" date="2018-02" db="EMBL/GenBank/DDBJ databases">
        <title>Genome sequence of the basidiomycete white-rot fungus Phlebia centrifuga.</title>
        <authorList>
            <person name="Granchi Z."/>
            <person name="Peng M."/>
            <person name="de Vries R.P."/>
            <person name="Hilden K."/>
            <person name="Makela M.R."/>
            <person name="Grigoriev I."/>
            <person name="Riley R."/>
        </authorList>
    </citation>
    <scope>NUCLEOTIDE SEQUENCE [LARGE SCALE GENOMIC DNA]</scope>
    <source>
        <strain evidence="2 3">FBCC195</strain>
    </source>
</reference>
<dbReference type="EMBL" id="MLYV02000581">
    <property type="protein sequence ID" value="PSR82599.1"/>
    <property type="molecule type" value="Genomic_DNA"/>
</dbReference>
<dbReference type="GO" id="GO:0045259">
    <property type="term" value="C:proton-transporting ATP synthase complex"/>
    <property type="evidence" value="ECO:0007669"/>
    <property type="project" value="InterPro"/>
</dbReference>
<evidence type="ECO:0000256" key="1">
    <source>
        <dbReference type="SAM" id="MobiDB-lite"/>
    </source>
</evidence>
<gene>
    <name evidence="2" type="ORF">PHLCEN_2v6032</name>
</gene>
<evidence type="ECO:0000313" key="3">
    <source>
        <dbReference type="Proteomes" id="UP000186601"/>
    </source>
</evidence>
<sequence length="111" mass="13033">MNTVVTARLSLILREFALPSNPIFYHNELPRTPQVASSRKCYYPSCFYKTLMVLRYTRVQFFKPMWPFIAASGVTFYLVSKMQDMGVKSDEYKNDPRNPYREQIAKTSAHH</sequence>
<dbReference type="Proteomes" id="UP000186601">
    <property type="component" value="Unassembled WGS sequence"/>
</dbReference>
<dbReference type="PANTHER" id="PTHR28060">
    <property type="entry name" value="ATP SYNTHASE SUBUNIT J, MITOCHONDRIAL"/>
    <property type="match status" value="1"/>
</dbReference>
<dbReference type="STRING" id="98765.A0A2R6P0M4"/>
<feature type="compositionally biased region" description="Basic and acidic residues" evidence="1">
    <location>
        <begin position="89"/>
        <end position="104"/>
    </location>
</feature>